<dbReference type="GO" id="GO:0050793">
    <property type="term" value="P:regulation of developmental process"/>
    <property type="evidence" value="ECO:0007669"/>
    <property type="project" value="TreeGrafter"/>
</dbReference>
<dbReference type="Pfam" id="PF04770">
    <property type="entry name" value="ZF-HD_dimer"/>
    <property type="match status" value="1"/>
</dbReference>
<accession>A0A9J6B0F4</accession>
<dbReference type="GO" id="GO:0005634">
    <property type="term" value="C:nucleus"/>
    <property type="evidence" value="ECO:0007669"/>
    <property type="project" value="TreeGrafter"/>
</dbReference>
<dbReference type="SUPFAM" id="SSF56672">
    <property type="entry name" value="DNA/RNA polymerases"/>
    <property type="match status" value="1"/>
</dbReference>
<feature type="domain" description="ZF-HD dimerization-type" evidence="4">
    <location>
        <begin position="134"/>
        <end position="184"/>
    </location>
</feature>
<sequence length="225" mass="25566">MNSQSLYHPLVLRSHFFHPHVIQHGGGNASIIFHPFMTRFVLVQYIRICPKKHVVELPYIEGFSEKIIPTKARPIQMNAELMEFCKKQINDFLAKNIIRPSKSPWSCSLSLAKKKKQMANDSSSSPNGDMMIKYGICLKNHATKFGDYSVGGCREFVKKGDDGAKEEYYICANCGCFGSFHRMNSQSLYRPPILRSHFVHPHVIPHGGGNAPIIFHPFMTRFVPV</sequence>
<dbReference type="InterPro" id="IPR006456">
    <property type="entry name" value="ZF_HD_homeobox_Cys/His_dimer"/>
</dbReference>
<evidence type="ECO:0000256" key="2">
    <source>
        <dbReference type="ARBA" id="ARBA00022771"/>
    </source>
</evidence>
<keyword evidence="6" id="KW-1185">Reference proteome</keyword>
<gene>
    <name evidence="5" type="ORF">H5410_001743</name>
</gene>
<dbReference type="PROSITE" id="PS51523">
    <property type="entry name" value="ZF_HD_DIMER"/>
    <property type="match status" value="1"/>
</dbReference>
<evidence type="ECO:0000313" key="5">
    <source>
        <dbReference type="EMBL" id="KAG5630026.1"/>
    </source>
</evidence>
<evidence type="ECO:0000313" key="6">
    <source>
        <dbReference type="Proteomes" id="UP000824120"/>
    </source>
</evidence>
<reference evidence="5 6" key="1">
    <citation type="submission" date="2020-09" db="EMBL/GenBank/DDBJ databases">
        <title>De no assembly of potato wild relative species, Solanum commersonii.</title>
        <authorList>
            <person name="Cho K."/>
        </authorList>
    </citation>
    <scope>NUCLEOTIDE SEQUENCE [LARGE SCALE GENOMIC DNA]</scope>
    <source>
        <strain evidence="5">LZ3.2</strain>
        <tissue evidence="5">Leaf</tissue>
    </source>
</reference>
<dbReference type="PANTHER" id="PTHR31948:SF148">
    <property type="entry name" value="MINI ZINC FINGER PROTEIN 3"/>
    <property type="match status" value="1"/>
</dbReference>
<evidence type="ECO:0000256" key="3">
    <source>
        <dbReference type="ARBA" id="ARBA00022833"/>
    </source>
</evidence>
<proteinExistence type="predicted"/>
<dbReference type="OrthoDB" id="682018at2759"/>
<protein>
    <recommendedName>
        <fullName evidence="4">ZF-HD dimerization-type domain-containing protein</fullName>
    </recommendedName>
</protein>
<dbReference type="GO" id="GO:0003700">
    <property type="term" value="F:DNA-binding transcription factor activity"/>
    <property type="evidence" value="ECO:0007669"/>
    <property type="project" value="TreeGrafter"/>
</dbReference>
<organism evidence="5 6">
    <name type="scientific">Solanum commersonii</name>
    <name type="common">Commerson's wild potato</name>
    <name type="synonym">Commerson's nightshade</name>
    <dbReference type="NCBI Taxonomy" id="4109"/>
    <lineage>
        <taxon>Eukaryota</taxon>
        <taxon>Viridiplantae</taxon>
        <taxon>Streptophyta</taxon>
        <taxon>Embryophyta</taxon>
        <taxon>Tracheophyta</taxon>
        <taxon>Spermatophyta</taxon>
        <taxon>Magnoliopsida</taxon>
        <taxon>eudicotyledons</taxon>
        <taxon>Gunneridae</taxon>
        <taxon>Pentapetalae</taxon>
        <taxon>asterids</taxon>
        <taxon>lamiids</taxon>
        <taxon>Solanales</taxon>
        <taxon>Solanaceae</taxon>
        <taxon>Solanoideae</taxon>
        <taxon>Solaneae</taxon>
        <taxon>Solanum</taxon>
    </lineage>
</organism>
<dbReference type="GO" id="GO:0008270">
    <property type="term" value="F:zinc ion binding"/>
    <property type="evidence" value="ECO:0007669"/>
    <property type="project" value="UniProtKB-KW"/>
</dbReference>
<dbReference type="EMBL" id="JACXVP010000001">
    <property type="protein sequence ID" value="KAG5630026.1"/>
    <property type="molecule type" value="Genomic_DNA"/>
</dbReference>
<dbReference type="Proteomes" id="UP000824120">
    <property type="component" value="Chromosome 1"/>
</dbReference>
<name>A0A9J6B0F4_SOLCO</name>
<keyword evidence="3" id="KW-0862">Zinc</keyword>
<dbReference type="Gene3D" id="3.10.10.10">
    <property type="entry name" value="HIV Type 1 Reverse Transcriptase, subunit A, domain 1"/>
    <property type="match status" value="1"/>
</dbReference>
<keyword evidence="2" id="KW-0863">Zinc-finger</keyword>
<keyword evidence="1" id="KW-0479">Metal-binding</keyword>
<dbReference type="InterPro" id="IPR043502">
    <property type="entry name" value="DNA/RNA_pol_sf"/>
</dbReference>
<comment type="caution">
    <text evidence="5">The sequence shown here is derived from an EMBL/GenBank/DDBJ whole genome shotgun (WGS) entry which is preliminary data.</text>
</comment>
<evidence type="ECO:0000256" key="1">
    <source>
        <dbReference type="ARBA" id="ARBA00022723"/>
    </source>
</evidence>
<dbReference type="AlphaFoldDB" id="A0A9J6B0F4"/>
<dbReference type="PANTHER" id="PTHR31948">
    <property type="entry name" value="ZINC-FINGER HOMEODOMAIN PROTEIN 2"/>
    <property type="match status" value="1"/>
</dbReference>
<dbReference type="GO" id="GO:0000976">
    <property type="term" value="F:transcription cis-regulatory region binding"/>
    <property type="evidence" value="ECO:0007669"/>
    <property type="project" value="TreeGrafter"/>
</dbReference>
<evidence type="ECO:0000259" key="4">
    <source>
        <dbReference type="PROSITE" id="PS51523"/>
    </source>
</evidence>